<sequence>MTGSPPDKGPYQADDGSGSPADAPAGPWWQRGVLVAVVGMVAVTAVVLTLPDREVELSTGRAPQPFVELALTSAPRATCGDGSVRVRFRMTSHLEEREALRYRVAVDPSGPRAETVRRRGKVRLAPGESTAVRVRLANVPDGPHDVTVRLRHRPERLRVHCDPSRR</sequence>
<dbReference type="EMBL" id="JACMYC010000004">
    <property type="protein sequence ID" value="MBC2960285.1"/>
    <property type="molecule type" value="Genomic_DNA"/>
</dbReference>
<dbReference type="Proteomes" id="UP000604001">
    <property type="component" value="Unassembled WGS sequence"/>
</dbReference>
<evidence type="ECO:0000256" key="1">
    <source>
        <dbReference type="SAM" id="MobiDB-lite"/>
    </source>
</evidence>
<evidence type="ECO:0000313" key="3">
    <source>
        <dbReference type="EMBL" id="MBC2960285.1"/>
    </source>
</evidence>
<accession>A0ABR6U774</accession>
<name>A0ABR6U774_9ACTN</name>
<keyword evidence="4" id="KW-1185">Reference proteome</keyword>
<keyword evidence="2" id="KW-0472">Membrane</keyword>
<keyword evidence="2" id="KW-1133">Transmembrane helix</keyword>
<keyword evidence="2" id="KW-0812">Transmembrane</keyword>
<organism evidence="3 4">
    <name type="scientific">Nocardioides deserti</name>
    <dbReference type="NCBI Taxonomy" id="1588644"/>
    <lineage>
        <taxon>Bacteria</taxon>
        <taxon>Bacillati</taxon>
        <taxon>Actinomycetota</taxon>
        <taxon>Actinomycetes</taxon>
        <taxon>Propionibacteriales</taxon>
        <taxon>Nocardioidaceae</taxon>
        <taxon>Nocardioides</taxon>
    </lineage>
</organism>
<gene>
    <name evidence="3" type="ORF">H7344_08265</name>
</gene>
<feature type="region of interest" description="Disordered" evidence="1">
    <location>
        <begin position="1"/>
        <end position="24"/>
    </location>
</feature>
<proteinExistence type="predicted"/>
<comment type="caution">
    <text evidence="3">The sequence shown here is derived from an EMBL/GenBank/DDBJ whole genome shotgun (WGS) entry which is preliminary data.</text>
</comment>
<dbReference type="RefSeq" id="WP_186345554.1">
    <property type="nucleotide sequence ID" value="NZ_BMMR01000001.1"/>
</dbReference>
<feature type="transmembrane region" description="Helical" evidence="2">
    <location>
        <begin position="28"/>
        <end position="51"/>
    </location>
</feature>
<protein>
    <submittedName>
        <fullName evidence="3">Uncharacterized protein</fullName>
    </submittedName>
</protein>
<reference evidence="3 4" key="1">
    <citation type="submission" date="2020-08" db="EMBL/GenBank/DDBJ databases">
        <title>novel species in genus Nocardioides.</title>
        <authorList>
            <person name="Zhang G."/>
        </authorList>
    </citation>
    <scope>NUCLEOTIDE SEQUENCE [LARGE SCALE GENOMIC DNA]</scope>
    <source>
        <strain evidence="3 4">SC8A-24</strain>
    </source>
</reference>
<evidence type="ECO:0000313" key="4">
    <source>
        <dbReference type="Proteomes" id="UP000604001"/>
    </source>
</evidence>
<evidence type="ECO:0000256" key="2">
    <source>
        <dbReference type="SAM" id="Phobius"/>
    </source>
</evidence>